<proteinExistence type="predicted"/>
<name>A0A379B218_NEIGO</name>
<evidence type="ECO:0000313" key="1">
    <source>
        <dbReference type="EMBL" id="SUB32329.1"/>
    </source>
</evidence>
<protein>
    <submittedName>
        <fullName evidence="1">Uncharacterized protein</fullName>
    </submittedName>
</protein>
<gene>
    <name evidence="1" type="ORF">NCTC11421_03764</name>
</gene>
<organism evidence="1">
    <name type="scientific">Neisseria gonorrhoeae</name>
    <dbReference type="NCBI Taxonomy" id="485"/>
    <lineage>
        <taxon>Bacteria</taxon>
        <taxon>Pseudomonadati</taxon>
        <taxon>Pseudomonadota</taxon>
        <taxon>Betaproteobacteria</taxon>
        <taxon>Neisseriales</taxon>
        <taxon>Neisseriaceae</taxon>
        <taxon>Neisseria</taxon>
    </lineage>
</organism>
<dbReference type="AlphaFoldDB" id="A0A379B218"/>
<sequence length="75" mass="7976">MCDDGIDFRFTCLNVAAFARLYNQGLVDKLHQHLSGQLGFTYLRVFGQGGFGFGNGFGKPAVGDDFVVGNGGNAV</sequence>
<reference evidence="1" key="1">
    <citation type="submission" date="2018-06" db="EMBL/GenBank/DDBJ databases">
        <authorList>
            <consortium name="Pathogen Informatics"/>
            <person name="Doyle S."/>
        </authorList>
    </citation>
    <scope>NUCLEOTIDE SEQUENCE [LARGE SCALE GENOMIC DNA]</scope>
    <source>
        <strain evidence="1">NCTC11421</strain>
    </source>
</reference>
<accession>A0A379B218</accession>
<dbReference type="EMBL" id="UGRI01000002">
    <property type="protein sequence ID" value="SUB32329.1"/>
    <property type="molecule type" value="Genomic_DNA"/>
</dbReference>